<name>A0A3B0QUK9_9ZZZZ</name>
<sequence length="41" mass="4365">ASIRDAKVSGAFFPKDISADEITLSLKTGTRMRTSKGCCSD</sequence>
<dbReference type="EMBL" id="UOEA01000056">
    <property type="protein sequence ID" value="VAV83942.1"/>
    <property type="molecule type" value="Genomic_DNA"/>
</dbReference>
<evidence type="ECO:0000313" key="1">
    <source>
        <dbReference type="EMBL" id="VAV83942.1"/>
    </source>
</evidence>
<proteinExistence type="predicted"/>
<accession>A0A3B0QUK9</accession>
<reference evidence="1" key="1">
    <citation type="submission" date="2018-06" db="EMBL/GenBank/DDBJ databases">
        <authorList>
            <person name="Zhirakovskaya E."/>
        </authorList>
    </citation>
    <scope>NUCLEOTIDE SEQUENCE</scope>
</reference>
<dbReference type="AlphaFoldDB" id="A0A3B0QUK9"/>
<protein>
    <submittedName>
        <fullName evidence="1">Uncharacterized protein</fullName>
    </submittedName>
</protein>
<feature type="non-terminal residue" evidence="1">
    <location>
        <position position="1"/>
    </location>
</feature>
<gene>
    <name evidence="1" type="ORF">MNBD_DELTA01-1600</name>
</gene>
<organism evidence="1">
    <name type="scientific">hydrothermal vent metagenome</name>
    <dbReference type="NCBI Taxonomy" id="652676"/>
    <lineage>
        <taxon>unclassified sequences</taxon>
        <taxon>metagenomes</taxon>
        <taxon>ecological metagenomes</taxon>
    </lineage>
</organism>